<dbReference type="EMBL" id="VLNR01000094">
    <property type="protein sequence ID" value="TSE03935.1"/>
    <property type="molecule type" value="Genomic_DNA"/>
</dbReference>
<dbReference type="Proteomes" id="UP000318833">
    <property type="component" value="Unassembled WGS sequence"/>
</dbReference>
<protein>
    <submittedName>
        <fullName evidence="1">Uncharacterized protein</fullName>
    </submittedName>
</protein>
<organism evidence="1 2">
    <name type="scientific">Aquimarina algiphila</name>
    <dbReference type="NCBI Taxonomy" id="2047982"/>
    <lineage>
        <taxon>Bacteria</taxon>
        <taxon>Pseudomonadati</taxon>
        <taxon>Bacteroidota</taxon>
        <taxon>Flavobacteriia</taxon>
        <taxon>Flavobacteriales</taxon>
        <taxon>Flavobacteriaceae</taxon>
        <taxon>Aquimarina</taxon>
    </lineage>
</organism>
<accession>A0A554VBL4</accession>
<dbReference type="AlphaFoldDB" id="A0A554VBL4"/>
<reference evidence="1 2" key="1">
    <citation type="submission" date="2019-07" db="EMBL/GenBank/DDBJ databases">
        <title>The draft genome sequence of Aquimarina algiphila M91.</title>
        <authorList>
            <person name="Meng X."/>
        </authorList>
    </citation>
    <scope>NUCLEOTIDE SEQUENCE [LARGE SCALE GENOMIC DNA]</scope>
    <source>
        <strain evidence="1 2">M91</strain>
    </source>
</reference>
<name>A0A554VBL4_9FLAO</name>
<keyword evidence="2" id="KW-1185">Reference proteome</keyword>
<dbReference type="OrthoDB" id="9938319at2"/>
<evidence type="ECO:0000313" key="2">
    <source>
        <dbReference type="Proteomes" id="UP000318833"/>
    </source>
</evidence>
<sequence length="211" mass="25539">MEDELIHQIKLANIHSDIIHRMGGLLLMYYYTSDKIEESYDTIKWYDKDDIKRNNKDRMKETARMLNGYKSNLHELMIIGISKAAEDLLYEYNDNFELEVDFWKNCKRFEYFKEMGIIRNLNNCIKHSKGAIQRGIKSSDYLIDEIGYPEGSKVKELEIDIEDFIFKSFLFQMDIFWKTQEKENPYLKFKEDYNWLRKKLIPNFIELYTRA</sequence>
<comment type="caution">
    <text evidence="1">The sequence shown here is derived from an EMBL/GenBank/DDBJ whole genome shotgun (WGS) entry which is preliminary data.</text>
</comment>
<proteinExistence type="predicted"/>
<evidence type="ECO:0000313" key="1">
    <source>
        <dbReference type="EMBL" id="TSE03935.1"/>
    </source>
</evidence>
<dbReference type="RefSeq" id="WP_143918801.1">
    <property type="nucleotide sequence ID" value="NZ_CANMXV010000088.1"/>
</dbReference>
<gene>
    <name evidence="1" type="ORF">FOF46_28130</name>
</gene>